<evidence type="ECO:0000256" key="4">
    <source>
        <dbReference type="ARBA" id="ARBA00022692"/>
    </source>
</evidence>
<dbReference type="PROSITE" id="PS50893">
    <property type="entry name" value="ABC_TRANSPORTER_2"/>
    <property type="match status" value="2"/>
</dbReference>
<dbReference type="GO" id="GO:0016020">
    <property type="term" value="C:membrane"/>
    <property type="evidence" value="ECO:0007669"/>
    <property type="project" value="UniProtKB-SubCell"/>
</dbReference>
<dbReference type="InterPro" id="IPR003439">
    <property type="entry name" value="ABC_transporter-like_ATP-bd"/>
</dbReference>
<dbReference type="Gene3D" id="1.20.1560.10">
    <property type="entry name" value="ABC transporter type 1, transmembrane domain"/>
    <property type="match status" value="2"/>
</dbReference>
<evidence type="ECO:0000256" key="3">
    <source>
        <dbReference type="ARBA" id="ARBA00022448"/>
    </source>
</evidence>
<dbReference type="Gene3D" id="3.40.50.300">
    <property type="entry name" value="P-loop containing nucleotide triphosphate hydrolases"/>
    <property type="match status" value="2"/>
</dbReference>
<dbReference type="GO" id="GO:0140359">
    <property type="term" value="F:ABC-type transporter activity"/>
    <property type="evidence" value="ECO:0007669"/>
    <property type="project" value="InterPro"/>
</dbReference>
<feature type="transmembrane region" description="Helical" evidence="11">
    <location>
        <begin position="749"/>
        <end position="769"/>
    </location>
</feature>
<dbReference type="CDD" id="cd03250">
    <property type="entry name" value="ABCC_MRP_domain1"/>
    <property type="match status" value="1"/>
</dbReference>
<feature type="transmembrane region" description="Helical" evidence="11">
    <location>
        <begin position="12"/>
        <end position="33"/>
    </location>
</feature>
<evidence type="ECO:0000259" key="12">
    <source>
        <dbReference type="PROSITE" id="PS50893"/>
    </source>
</evidence>
<dbReference type="InterPro" id="IPR003593">
    <property type="entry name" value="AAA+_ATPase"/>
</dbReference>
<evidence type="ECO:0000256" key="7">
    <source>
        <dbReference type="ARBA" id="ARBA00022840"/>
    </source>
</evidence>
<gene>
    <name evidence="14" type="ORF">ECRASSUSDP1_LOCUS4172</name>
</gene>
<dbReference type="InterPro" id="IPR011527">
    <property type="entry name" value="ABC1_TM_dom"/>
</dbReference>
<dbReference type="SMART" id="SM00382">
    <property type="entry name" value="AAA"/>
    <property type="match status" value="2"/>
</dbReference>
<feature type="transmembrane region" description="Helical" evidence="11">
    <location>
        <begin position="937"/>
        <end position="956"/>
    </location>
</feature>
<evidence type="ECO:0000313" key="15">
    <source>
        <dbReference type="Proteomes" id="UP001295684"/>
    </source>
</evidence>
<keyword evidence="8 11" id="KW-1133">Transmembrane helix</keyword>
<feature type="transmembrane region" description="Helical" evidence="11">
    <location>
        <begin position="152"/>
        <end position="173"/>
    </location>
</feature>
<comment type="similarity">
    <text evidence="2">Belongs to the ABC transporter superfamily. ABCC family. Conjugate transporter (TC 3.A.1.208) subfamily.</text>
</comment>
<keyword evidence="6" id="KW-0547">Nucleotide-binding</keyword>
<evidence type="ECO:0000256" key="9">
    <source>
        <dbReference type="ARBA" id="ARBA00023136"/>
    </source>
</evidence>
<dbReference type="AlphaFoldDB" id="A0AAD1U9P4"/>
<keyword evidence="15" id="KW-1185">Reference proteome</keyword>
<feature type="domain" description="ABC transmembrane type-1" evidence="13">
    <location>
        <begin position="13"/>
        <end position="257"/>
    </location>
</feature>
<dbReference type="GO" id="GO:0005524">
    <property type="term" value="F:ATP binding"/>
    <property type="evidence" value="ECO:0007669"/>
    <property type="project" value="UniProtKB-KW"/>
</dbReference>
<dbReference type="SUPFAM" id="SSF52540">
    <property type="entry name" value="P-loop containing nucleoside triphosphate hydrolases"/>
    <property type="match status" value="2"/>
</dbReference>
<comment type="caution">
    <text evidence="14">The sequence shown here is derived from an EMBL/GenBank/DDBJ whole genome shotgun (WGS) entry which is preliminary data.</text>
</comment>
<keyword evidence="9 11" id="KW-0472">Membrane</keyword>
<evidence type="ECO:0000256" key="8">
    <source>
        <dbReference type="ARBA" id="ARBA00022989"/>
    </source>
</evidence>
<evidence type="ECO:0000256" key="11">
    <source>
        <dbReference type="SAM" id="Phobius"/>
    </source>
</evidence>
<dbReference type="Pfam" id="PF00664">
    <property type="entry name" value="ABC_membrane"/>
    <property type="match status" value="2"/>
</dbReference>
<feature type="transmembrane region" description="Helical" evidence="11">
    <location>
        <begin position="850"/>
        <end position="868"/>
    </location>
</feature>
<dbReference type="GO" id="GO:0016887">
    <property type="term" value="F:ATP hydrolysis activity"/>
    <property type="evidence" value="ECO:0007669"/>
    <property type="project" value="InterPro"/>
</dbReference>
<feature type="domain" description="ABC transporter" evidence="12">
    <location>
        <begin position="1029"/>
        <end position="1263"/>
    </location>
</feature>
<evidence type="ECO:0000313" key="14">
    <source>
        <dbReference type="EMBL" id="CAI2362844.1"/>
    </source>
</evidence>
<comment type="subcellular location">
    <subcellularLocation>
        <location evidence="1">Membrane</location>
        <topology evidence="1">Multi-pass membrane protein</topology>
    </subcellularLocation>
</comment>
<evidence type="ECO:0000256" key="2">
    <source>
        <dbReference type="ARBA" id="ARBA00009726"/>
    </source>
</evidence>
<accession>A0AAD1U9P4</accession>
<keyword evidence="3" id="KW-0813">Transport</keyword>
<dbReference type="EMBL" id="CAMPGE010004002">
    <property type="protein sequence ID" value="CAI2362844.1"/>
    <property type="molecule type" value="Genomic_DNA"/>
</dbReference>
<organism evidence="14 15">
    <name type="scientific">Euplotes crassus</name>
    <dbReference type="NCBI Taxonomy" id="5936"/>
    <lineage>
        <taxon>Eukaryota</taxon>
        <taxon>Sar</taxon>
        <taxon>Alveolata</taxon>
        <taxon>Ciliophora</taxon>
        <taxon>Intramacronucleata</taxon>
        <taxon>Spirotrichea</taxon>
        <taxon>Hypotrichia</taxon>
        <taxon>Euplotida</taxon>
        <taxon>Euplotidae</taxon>
        <taxon>Moneuplotes</taxon>
    </lineage>
</organism>
<feature type="domain" description="ABC transporter" evidence="12">
    <location>
        <begin position="377"/>
        <end position="644"/>
    </location>
</feature>
<keyword evidence="4 11" id="KW-0812">Transmembrane</keyword>
<feature type="transmembrane region" description="Helical" evidence="11">
    <location>
        <begin position="706"/>
        <end position="724"/>
    </location>
</feature>
<dbReference type="InterPro" id="IPR050173">
    <property type="entry name" value="ABC_transporter_C-like"/>
</dbReference>
<feature type="transmembrane region" description="Helical" evidence="11">
    <location>
        <begin position="48"/>
        <end position="68"/>
    </location>
</feature>
<dbReference type="Pfam" id="PF00005">
    <property type="entry name" value="ABC_tran"/>
    <property type="match status" value="2"/>
</dbReference>
<feature type="region of interest" description="Disordered" evidence="10">
    <location>
        <begin position="646"/>
        <end position="671"/>
    </location>
</feature>
<dbReference type="Proteomes" id="UP001295684">
    <property type="component" value="Unassembled WGS sequence"/>
</dbReference>
<protein>
    <submittedName>
        <fullName evidence="14">Uncharacterized protein</fullName>
    </submittedName>
</protein>
<dbReference type="PANTHER" id="PTHR24223:SF456">
    <property type="entry name" value="MULTIDRUG RESISTANCE-ASSOCIATED PROTEIN LETHAL(2)03659"/>
    <property type="match status" value="1"/>
</dbReference>
<evidence type="ECO:0000256" key="10">
    <source>
        <dbReference type="SAM" id="MobiDB-lite"/>
    </source>
</evidence>
<sequence length="1268" mass="146577">MMILLSLYKKPLFVSICAACLSIFLEAINFHVLREVLSYVSNEHNNQSWSITCVFMLAINEFIARGCLMLVETKMLECGDCMSRVLSSHIYSKLFKLSDATNKNYQKGKILNLIGEDCNKINRFVCQCCRMSSVPCLVLMTFYSLYAYIGHIVWIPAVILLISFFLFYLVLICNIKLEKNRRRDDDNRSTILGEIIVNIKTLKMNSWVKFFEDKLGQLRLKEHYNDVLTGLIWMPHTIVYWLTDYLIILSVFGVCIFGYNMKFTVPVTIAMWRLVGKIKYNVGLVPNFICSYSEYKVSVNRITDFLNNPEIENHIFSSREIEESENIIEIERSSFSWGFDSIWFEKSINKDNKFKTKKRTEKETKKNENERITNYFLKRGKNFESFVQKITLQDIELAIRKNELVAIIGDVGSGKSSLIKTLLKETLYVDDQTLVKYGHTQISNAYEDNDHSANNSNTFVKKEDVMDFRNQNVKNVRPRIRVAGSVSLVEQKPFVLSQTIRQNILFGHPLDEARYNRVVEAAQLGKDLEVFEAGDLTHVGEKGITLSGGQKARLSIARALYADRDIVLMDDPLSALDSHVKKLIFDEVFCRELRDRTRVIVTHAVDFLDKVDRVIVMEQGRVKLNGSYQQLMEHSYFRKIMQTMEAQDKKDEEKNSSEDEDSDEVEHKKKHYLSHQEKKLIKDYDDQNTEMSFLTYMRYLTYLKEGIFFILVGIGTQVLMKFCIMKADYLMLKSVETIETTKQIDYQDLIYVCILVVILILSDISSRMIEIAQSYMIDKKIFNEMFERLILAPINLFFDATPSSLIAKRFTSDLNCVTRGIPDGLKWGIRNFVMICATIWFIVYSAPLCFLILPCAGFLYYIVVIDYLKTEKQLSKYQRMFSAKEIIHLSESIEGVSTIRAFNKVKMFESKRFELKDKEYSVLVLQRGLKSWFCMKLNNICIVFIIFLYIYCIIYRNNKDTVIIGLLMMYVIDLQSLLKNFLMHFCNVHNMMSSFDKCKKFMEIHQEAPQQLPLPISQNNQPWISQGKIHFKQFSVRYRPDTPVVLKNITFQIEPAQKIGIVGRTGAGKSTLCLALCRILESLKGSIEIDDVDISKVGLADLRDRITIIPQEPVLFKNTLRFNLDPKCQHSDSEIQKLLNRANLSHLLNRTTDGLNFSVAEKGSNLSAGEKALVCICRAILRKNKIVIMDEATASIDVNTEETVQKLMKQEFKDSTVITVAHRLNTIMKSDKIAVLSFGELMEFGTPEELLKDKNSHFTEMVNRFSKA</sequence>
<name>A0AAD1U9P4_EUPCR</name>
<feature type="transmembrane region" description="Helical" evidence="11">
    <location>
        <begin position="962"/>
        <end position="982"/>
    </location>
</feature>
<dbReference type="PANTHER" id="PTHR24223">
    <property type="entry name" value="ATP-BINDING CASSETTE SUB-FAMILY C"/>
    <property type="match status" value="1"/>
</dbReference>
<proteinExistence type="inferred from homology"/>
<dbReference type="SUPFAM" id="SSF90123">
    <property type="entry name" value="ABC transporter transmembrane region"/>
    <property type="match status" value="2"/>
</dbReference>
<feature type="transmembrane region" description="Helical" evidence="11">
    <location>
        <begin position="128"/>
        <end position="146"/>
    </location>
</feature>
<dbReference type="InterPro" id="IPR017871">
    <property type="entry name" value="ABC_transporter-like_CS"/>
</dbReference>
<evidence type="ECO:0000259" key="13">
    <source>
        <dbReference type="PROSITE" id="PS50929"/>
    </source>
</evidence>
<feature type="compositionally biased region" description="Basic and acidic residues" evidence="10">
    <location>
        <begin position="646"/>
        <end position="657"/>
    </location>
</feature>
<feature type="transmembrane region" description="Helical" evidence="11">
    <location>
        <begin position="238"/>
        <end position="259"/>
    </location>
</feature>
<keyword evidence="5" id="KW-0677">Repeat</keyword>
<dbReference type="PROSITE" id="PS00211">
    <property type="entry name" value="ABC_TRANSPORTER_1"/>
    <property type="match status" value="2"/>
</dbReference>
<evidence type="ECO:0000256" key="5">
    <source>
        <dbReference type="ARBA" id="ARBA00022737"/>
    </source>
</evidence>
<dbReference type="InterPro" id="IPR036640">
    <property type="entry name" value="ABC1_TM_sf"/>
</dbReference>
<dbReference type="FunFam" id="3.40.50.300:FF:000610">
    <property type="entry name" value="Multidrug resistance-associated ABC transporter"/>
    <property type="match status" value="1"/>
</dbReference>
<keyword evidence="7" id="KW-0067">ATP-binding</keyword>
<feature type="domain" description="ABC transmembrane type-1" evidence="13">
    <location>
        <begin position="749"/>
        <end position="972"/>
    </location>
</feature>
<dbReference type="InterPro" id="IPR027417">
    <property type="entry name" value="P-loop_NTPase"/>
</dbReference>
<evidence type="ECO:0000256" key="6">
    <source>
        <dbReference type="ARBA" id="ARBA00022741"/>
    </source>
</evidence>
<evidence type="ECO:0000256" key="1">
    <source>
        <dbReference type="ARBA" id="ARBA00004141"/>
    </source>
</evidence>
<dbReference type="PROSITE" id="PS50929">
    <property type="entry name" value="ABC_TM1F"/>
    <property type="match status" value="2"/>
</dbReference>
<dbReference type="CDD" id="cd03244">
    <property type="entry name" value="ABCC_MRP_domain2"/>
    <property type="match status" value="1"/>
</dbReference>
<reference evidence="14" key="1">
    <citation type="submission" date="2023-07" db="EMBL/GenBank/DDBJ databases">
        <authorList>
            <consortium name="AG Swart"/>
            <person name="Singh M."/>
            <person name="Singh A."/>
            <person name="Seah K."/>
            <person name="Emmerich C."/>
        </authorList>
    </citation>
    <scope>NUCLEOTIDE SEQUENCE</scope>
    <source>
        <strain evidence="14">DP1</strain>
    </source>
</reference>